<sequence>MAPPQNPYTFTREDYDNLVASTVNCQVSRRSKYEEIELVDDCTLFDIYRQPRAPVTDPSATKTLPVRQLNADLTCPICLGIIKETMVVMECLHRFCGECISTAIRQSKRECPSCRIHIPSKRSLRSDANFDALIRKIHPNLAEFERNEDQIIEQLNRSRHFNNAYTESTRMGVLSQAASRRHGRKKAEGSASASSSRPSSPSNGASPPVGEKRSSLGGGSPSDNASSSAAVSEDESARKKPKVAATAAAASTTGTSPTAKPATEAVTDRVNFRVLLHEEEQPNAPKLERTLFTTSAKLKVRHLKKHLAALLRLDTYDNMCIVLPTVNCTLSGLSESVKARKSSGVAIRQDLQCDQELEDFVTLQDIYEQYGMDTAWELRLLYHFSPGTIVNGIARFVAATSNSAWSTAVAMGTLSLSSVCCDLRLCYGRCQVPAFVVATPDCFRLAFTLTEFTNRLSGPIFEA</sequence>
<evidence type="ECO:0000256" key="9">
    <source>
        <dbReference type="SAM" id="MobiDB-lite"/>
    </source>
</evidence>
<comment type="catalytic activity">
    <reaction evidence="1">
        <text>S-ubiquitinyl-[E2 ubiquitin-conjugating enzyme]-L-cysteine + [acceptor protein]-L-lysine = [E2 ubiquitin-conjugating enzyme]-L-cysteine + N(6)-ubiquitinyl-[acceptor protein]-L-lysine.</text>
        <dbReference type="EC" id="2.3.2.27"/>
    </reaction>
</comment>
<comment type="pathway">
    <text evidence="2">Protein modification; protein ubiquitination.</text>
</comment>
<dbReference type="InterPro" id="IPR017907">
    <property type="entry name" value="Znf_RING_CS"/>
</dbReference>
<dbReference type="PROSITE" id="PS50089">
    <property type="entry name" value="ZF_RING_2"/>
    <property type="match status" value="1"/>
</dbReference>
<evidence type="ECO:0000256" key="2">
    <source>
        <dbReference type="ARBA" id="ARBA00004906"/>
    </source>
</evidence>
<accession>A0A8T1W9N0</accession>
<dbReference type="OrthoDB" id="337575at2759"/>
<evidence type="ECO:0000256" key="5">
    <source>
        <dbReference type="ARBA" id="ARBA00022723"/>
    </source>
</evidence>
<dbReference type="Pfam" id="PF13923">
    <property type="entry name" value="zf-C3HC4_2"/>
    <property type="match status" value="1"/>
</dbReference>
<dbReference type="PANTHER" id="PTHR46076:SF3">
    <property type="entry name" value="E3 UBIQUITIN-PROTEIN LIGASE RING1"/>
    <property type="match status" value="1"/>
</dbReference>
<evidence type="ECO:0000313" key="11">
    <source>
        <dbReference type="EMBL" id="KAG7388890.1"/>
    </source>
</evidence>
<gene>
    <name evidence="11" type="primary">RNF2</name>
    <name evidence="11" type="ORF">PHYPSEUDO_011724</name>
</gene>
<dbReference type="EMBL" id="JAGDFM010000053">
    <property type="protein sequence ID" value="KAG7388890.1"/>
    <property type="molecule type" value="Genomic_DNA"/>
</dbReference>
<dbReference type="AlphaFoldDB" id="A0A8T1W9N0"/>
<keyword evidence="5" id="KW-0479">Metal-binding</keyword>
<name>A0A8T1W9N0_9STRA</name>
<evidence type="ECO:0000256" key="8">
    <source>
        <dbReference type="PROSITE-ProRule" id="PRU00175"/>
    </source>
</evidence>
<feature type="region of interest" description="Disordered" evidence="9">
    <location>
        <begin position="166"/>
        <end position="265"/>
    </location>
</feature>
<feature type="compositionally biased region" description="Low complexity" evidence="9">
    <location>
        <begin position="221"/>
        <end position="231"/>
    </location>
</feature>
<dbReference type="CDD" id="cd16531">
    <property type="entry name" value="RING-HC_RING1-like"/>
    <property type="match status" value="1"/>
</dbReference>
<dbReference type="SMART" id="SM00184">
    <property type="entry name" value="RING"/>
    <property type="match status" value="1"/>
</dbReference>
<dbReference type="GO" id="GO:0008270">
    <property type="term" value="F:zinc ion binding"/>
    <property type="evidence" value="ECO:0007669"/>
    <property type="project" value="UniProtKB-KW"/>
</dbReference>
<evidence type="ECO:0000256" key="6">
    <source>
        <dbReference type="ARBA" id="ARBA00022771"/>
    </source>
</evidence>
<dbReference type="PROSITE" id="PS00518">
    <property type="entry name" value="ZF_RING_1"/>
    <property type="match status" value="1"/>
</dbReference>
<feature type="compositionally biased region" description="Low complexity" evidence="9">
    <location>
        <begin position="243"/>
        <end position="263"/>
    </location>
</feature>
<proteinExistence type="predicted"/>
<protein>
    <recommendedName>
        <fullName evidence="3">RING-type E3 ubiquitin transferase</fullName>
        <ecNumber evidence="3">2.3.2.27</ecNumber>
    </recommendedName>
</protein>
<evidence type="ECO:0000256" key="3">
    <source>
        <dbReference type="ARBA" id="ARBA00012483"/>
    </source>
</evidence>
<evidence type="ECO:0000313" key="12">
    <source>
        <dbReference type="Proteomes" id="UP000694044"/>
    </source>
</evidence>
<comment type="caution">
    <text evidence="11">The sequence shown here is derived from an EMBL/GenBank/DDBJ whole genome shotgun (WGS) entry which is preliminary data.</text>
</comment>
<feature type="compositionally biased region" description="Low complexity" evidence="9">
    <location>
        <begin position="190"/>
        <end position="208"/>
    </location>
</feature>
<dbReference type="GO" id="GO:0000151">
    <property type="term" value="C:ubiquitin ligase complex"/>
    <property type="evidence" value="ECO:0007669"/>
    <property type="project" value="InterPro"/>
</dbReference>
<keyword evidence="4" id="KW-0808">Transferase</keyword>
<dbReference type="EC" id="2.3.2.27" evidence="3"/>
<feature type="domain" description="RING-type" evidence="10">
    <location>
        <begin position="75"/>
        <end position="115"/>
    </location>
</feature>
<keyword evidence="6 8" id="KW-0863">Zinc-finger</keyword>
<evidence type="ECO:0000256" key="7">
    <source>
        <dbReference type="ARBA" id="ARBA00022833"/>
    </source>
</evidence>
<dbReference type="GO" id="GO:0061630">
    <property type="term" value="F:ubiquitin protein ligase activity"/>
    <property type="evidence" value="ECO:0007669"/>
    <property type="project" value="UniProtKB-EC"/>
</dbReference>
<dbReference type="InterPro" id="IPR043540">
    <property type="entry name" value="RING1/RING2"/>
</dbReference>
<evidence type="ECO:0000256" key="1">
    <source>
        <dbReference type="ARBA" id="ARBA00000900"/>
    </source>
</evidence>
<dbReference type="Proteomes" id="UP000694044">
    <property type="component" value="Unassembled WGS sequence"/>
</dbReference>
<evidence type="ECO:0000259" key="10">
    <source>
        <dbReference type="PROSITE" id="PS50089"/>
    </source>
</evidence>
<dbReference type="GO" id="GO:0031519">
    <property type="term" value="C:PcG protein complex"/>
    <property type="evidence" value="ECO:0007669"/>
    <property type="project" value="TreeGrafter"/>
</dbReference>
<reference evidence="11" key="1">
    <citation type="submission" date="2021-02" db="EMBL/GenBank/DDBJ databases">
        <authorList>
            <person name="Palmer J.M."/>
        </authorList>
    </citation>
    <scope>NUCLEOTIDE SEQUENCE</scope>
    <source>
        <strain evidence="11">SCRP734</strain>
    </source>
</reference>
<keyword evidence="7" id="KW-0862">Zinc</keyword>
<dbReference type="PANTHER" id="PTHR46076">
    <property type="entry name" value="E3 UBIQUITIN-PROTEIN LIGASE RING1 / RING 2 FAMILY MEMBER"/>
    <property type="match status" value="1"/>
</dbReference>
<keyword evidence="12" id="KW-1185">Reference proteome</keyword>
<organism evidence="11 12">
    <name type="scientific">Phytophthora pseudosyringae</name>
    <dbReference type="NCBI Taxonomy" id="221518"/>
    <lineage>
        <taxon>Eukaryota</taxon>
        <taxon>Sar</taxon>
        <taxon>Stramenopiles</taxon>
        <taxon>Oomycota</taxon>
        <taxon>Peronosporomycetes</taxon>
        <taxon>Peronosporales</taxon>
        <taxon>Peronosporaceae</taxon>
        <taxon>Phytophthora</taxon>
    </lineage>
</organism>
<evidence type="ECO:0000256" key="4">
    <source>
        <dbReference type="ARBA" id="ARBA00022679"/>
    </source>
</evidence>
<dbReference type="InterPro" id="IPR001841">
    <property type="entry name" value="Znf_RING"/>
</dbReference>
<dbReference type="GO" id="GO:0003682">
    <property type="term" value="F:chromatin binding"/>
    <property type="evidence" value="ECO:0007669"/>
    <property type="project" value="TreeGrafter"/>
</dbReference>